<sequence>MSTVRSSADAGLDTLDDMTTSIFSQTSTGTLSAGRRSSVSSVDFNIWCKWFGENFMANTLLIDLTKEFQEPTPSHL</sequence>
<evidence type="ECO:0000313" key="2">
    <source>
        <dbReference type="Proteomes" id="UP000294933"/>
    </source>
</evidence>
<evidence type="ECO:0000313" key="1">
    <source>
        <dbReference type="EMBL" id="TDL14365.1"/>
    </source>
</evidence>
<name>A0A4Y7PGC6_9AGAM</name>
<accession>A0A4Y7PGC6</accession>
<keyword evidence="2" id="KW-1185">Reference proteome</keyword>
<gene>
    <name evidence="1" type="ORF">BD410DRAFT_846096</name>
</gene>
<protein>
    <submittedName>
        <fullName evidence="1">Uncharacterized protein</fullName>
    </submittedName>
</protein>
<dbReference type="Proteomes" id="UP000294933">
    <property type="component" value="Unassembled WGS sequence"/>
</dbReference>
<dbReference type="AlphaFoldDB" id="A0A4Y7PGC6"/>
<dbReference type="EMBL" id="ML170348">
    <property type="protein sequence ID" value="TDL14365.1"/>
    <property type="molecule type" value="Genomic_DNA"/>
</dbReference>
<reference evidence="1 2" key="1">
    <citation type="submission" date="2018-06" db="EMBL/GenBank/DDBJ databases">
        <title>A transcriptomic atlas of mushroom development highlights an independent origin of complex multicellularity.</title>
        <authorList>
            <consortium name="DOE Joint Genome Institute"/>
            <person name="Krizsan K."/>
            <person name="Almasi E."/>
            <person name="Merenyi Z."/>
            <person name="Sahu N."/>
            <person name="Viragh M."/>
            <person name="Koszo T."/>
            <person name="Mondo S."/>
            <person name="Kiss B."/>
            <person name="Balint B."/>
            <person name="Kues U."/>
            <person name="Barry K."/>
            <person name="Hegedus J.C."/>
            <person name="Henrissat B."/>
            <person name="Johnson J."/>
            <person name="Lipzen A."/>
            <person name="Ohm R."/>
            <person name="Nagy I."/>
            <person name="Pangilinan J."/>
            <person name="Yan J."/>
            <person name="Xiong Y."/>
            <person name="Grigoriev I.V."/>
            <person name="Hibbett D.S."/>
            <person name="Nagy L.G."/>
        </authorList>
    </citation>
    <scope>NUCLEOTIDE SEQUENCE [LARGE SCALE GENOMIC DNA]</scope>
    <source>
        <strain evidence="1 2">SZMC22713</strain>
    </source>
</reference>
<organism evidence="1 2">
    <name type="scientific">Rickenella mellea</name>
    <dbReference type="NCBI Taxonomy" id="50990"/>
    <lineage>
        <taxon>Eukaryota</taxon>
        <taxon>Fungi</taxon>
        <taxon>Dikarya</taxon>
        <taxon>Basidiomycota</taxon>
        <taxon>Agaricomycotina</taxon>
        <taxon>Agaricomycetes</taxon>
        <taxon>Hymenochaetales</taxon>
        <taxon>Rickenellaceae</taxon>
        <taxon>Rickenella</taxon>
    </lineage>
</organism>
<proteinExistence type="predicted"/>
<dbReference type="VEuPathDB" id="FungiDB:BD410DRAFT_846096"/>